<organism evidence="5 6">
    <name type="scientific">Cryobacterium lyxosi</name>
    <dbReference type="NCBI Taxonomy" id="1259228"/>
    <lineage>
        <taxon>Bacteria</taxon>
        <taxon>Bacillati</taxon>
        <taxon>Actinomycetota</taxon>
        <taxon>Actinomycetes</taxon>
        <taxon>Micrococcales</taxon>
        <taxon>Microbacteriaceae</taxon>
        <taxon>Cryobacterium</taxon>
    </lineage>
</organism>
<dbReference type="RefSeq" id="WP_104197567.1">
    <property type="nucleotide sequence ID" value="NZ_SOGT01000006.1"/>
</dbReference>
<dbReference type="GO" id="GO:0004582">
    <property type="term" value="F:dolichyl-phosphate beta-D-mannosyltransferase activity"/>
    <property type="evidence" value="ECO:0007669"/>
    <property type="project" value="InterPro"/>
</dbReference>
<reference evidence="5 6" key="1">
    <citation type="submission" date="2019-03" db="EMBL/GenBank/DDBJ databases">
        <title>Genomics of glacier-inhabiting Cryobacterium strains.</title>
        <authorList>
            <person name="Liu Q."/>
            <person name="Xin Y.-H."/>
        </authorList>
    </citation>
    <scope>NUCLEOTIDE SEQUENCE [LARGE SCALE GENOMIC DNA]</scope>
    <source>
        <strain evidence="5 6">TMT1-1</strain>
    </source>
</reference>
<accession>A0A4R8ZH77</accession>
<keyword evidence="6" id="KW-1185">Reference proteome</keyword>
<evidence type="ECO:0000313" key="6">
    <source>
        <dbReference type="Proteomes" id="UP000298424"/>
    </source>
</evidence>
<dbReference type="GO" id="GO:0016020">
    <property type="term" value="C:membrane"/>
    <property type="evidence" value="ECO:0007669"/>
    <property type="project" value="GOC"/>
</dbReference>
<dbReference type="CDD" id="cd06442">
    <property type="entry name" value="DPM1_like"/>
    <property type="match status" value="1"/>
</dbReference>
<dbReference type="OrthoDB" id="9810303at2"/>
<comment type="similarity">
    <text evidence="1">Belongs to the glycosyltransferase 2 family.</text>
</comment>
<dbReference type="SUPFAM" id="SSF53448">
    <property type="entry name" value="Nucleotide-diphospho-sugar transferases"/>
    <property type="match status" value="1"/>
</dbReference>
<evidence type="ECO:0000256" key="1">
    <source>
        <dbReference type="ARBA" id="ARBA00006739"/>
    </source>
</evidence>
<dbReference type="EMBL" id="SOGT01000006">
    <property type="protein sequence ID" value="TFD27240.1"/>
    <property type="molecule type" value="Genomic_DNA"/>
</dbReference>
<protein>
    <submittedName>
        <fullName evidence="5">Polyprenol monophosphomannose synthase</fullName>
    </submittedName>
</protein>
<dbReference type="InterPro" id="IPR029044">
    <property type="entry name" value="Nucleotide-diphossugar_trans"/>
</dbReference>
<feature type="domain" description="Glycosyltransferase 2-like" evidence="4">
    <location>
        <begin position="11"/>
        <end position="174"/>
    </location>
</feature>
<dbReference type="Pfam" id="PF00535">
    <property type="entry name" value="Glycos_transf_2"/>
    <property type="match status" value="1"/>
</dbReference>
<dbReference type="InterPro" id="IPR039528">
    <property type="entry name" value="DPM1-like"/>
</dbReference>
<keyword evidence="3" id="KW-0808">Transferase</keyword>
<dbReference type="GO" id="GO:0009247">
    <property type="term" value="P:glycolipid biosynthetic process"/>
    <property type="evidence" value="ECO:0007669"/>
    <property type="project" value="TreeGrafter"/>
</dbReference>
<dbReference type="PANTHER" id="PTHR43398">
    <property type="entry name" value="DOLICHOL-PHOSPHATE MANNOSYLTRANSFERASE SUBUNIT 1"/>
    <property type="match status" value="1"/>
</dbReference>
<dbReference type="Gene3D" id="3.90.550.10">
    <property type="entry name" value="Spore Coat Polysaccharide Biosynthesis Protein SpsA, Chain A"/>
    <property type="match status" value="1"/>
</dbReference>
<dbReference type="Proteomes" id="UP000298424">
    <property type="component" value="Unassembled WGS sequence"/>
</dbReference>
<evidence type="ECO:0000256" key="3">
    <source>
        <dbReference type="ARBA" id="ARBA00022679"/>
    </source>
</evidence>
<evidence type="ECO:0000313" key="5">
    <source>
        <dbReference type="EMBL" id="TFD27240.1"/>
    </source>
</evidence>
<sequence>MPTNSVPTTLVLVPTYNEAENIASIVDRLRFSVPDVHILVVDDSSPDGTGALADGLAARDPNVHVLHRTEKTGLGAAYLDGFGWGLSRGYTQLVQIDADGSHLPEQLTSLLAAADTADVVMGSRWVPGGAIENWPWHRRALSRGGSFYSRLLLRLPQRDATGGYRVYSAQALERMDLSSVDSLGYCFQIEMLLHAVRADLRVVEVPITFVERVRGASKMSPRIAVEAMARVTLWGVMGMGISRTGAREAAAAARQA</sequence>
<dbReference type="AlphaFoldDB" id="A0A4R8ZH77"/>
<dbReference type="FunFam" id="3.90.550.10:FF:000122">
    <property type="entry name" value="Dolichol-phosphate mannosyltransferase subunit 1"/>
    <property type="match status" value="1"/>
</dbReference>
<gene>
    <name evidence="5" type="ORF">E3T27_05525</name>
</gene>
<evidence type="ECO:0000259" key="4">
    <source>
        <dbReference type="Pfam" id="PF00535"/>
    </source>
</evidence>
<name>A0A4R8ZH77_9MICO</name>
<proteinExistence type="inferred from homology"/>
<dbReference type="PANTHER" id="PTHR43398:SF1">
    <property type="entry name" value="DOLICHOL-PHOSPHATE MANNOSYLTRANSFERASE SUBUNIT 1"/>
    <property type="match status" value="1"/>
</dbReference>
<evidence type="ECO:0000256" key="2">
    <source>
        <dbReference type="ARBA" id="ARBA00022676"/>
    </source>
</evidence>
<comment type="caution">
    <text evidence="5">The sequence shown here is derived from an EMBL/GenBank/DDBJ whole genome shotgun (WGS) entry which is preliminary data.</text>
</comment>
<dbReference type="InterPro" id="IPR001173">
    <property type="entry name" value="Glyco_trans_2-like"/>
</dbReference>
<keyword evidence="2" id="KW-0328">Glycosyltransferase</keyword>